<gene>
    <name evidence="2" type="ORF">UW22_C0046G0002</name>
</gene>
<evidence type="ECO:0000259" key="1">
    <source>
        <dbReference type="SMART" id="SM01126"/>
    </source>
</evidence>
<feature type="domain" description="ISXO2-like transposase" evidence="1">
    <location>
        <begin position="23"/>
        <end position="178"/>
    </location>
</feature>
<dbReference type="PANTHER" id="PTHR47163:SF2">
    <property type="entry name" value="SI:DKEY-17M8.2"/>
    <property type="match status" value="1"/>
</dbReference>
<dbReference type="Pfam" id="PF12762">
    <property type="entry name" value="DDE_Tnp_IS1595"/>
    <property type="match status" value="1"/>
</dbReference>
<dbReference type="SMART" id="SM01126">
    <property type="entry name" value="DDE_Tnp_IS1595"/>
    <property type="match status" value="1"/>
</dbReference>
<proteinExistence type="predicted"/>
<dbReference type="InterPro" id="IPR024445">
    <property type="entry name" value="Tnp_ISXO2-like"/>
</dbReference>
<dbReference type="InterPro" id="IPR053164">
    <property type="entry name" value="IS1016-like_transposase"/>
</dbReference>
<evidence type="ECO:0000313" key="2">
    <source>
        <dbReference type="EMBL" id="KKT35952.1"/>
    </source>
</evidence>
<dbReference type="Proteomes" id="UP000034617">
    <property type="component" value="Unassembled WGS sequence"/>
</dbReference>
<organism evidence="2 3">
    <name type="scientific">Candidatus Gottesmanbacteria bacterium GW2011_GWB1_44_11c</name>
    <dbReference type="NCBI Taxonomy" id="1618447"/>
    <lineage>
        <taxon>Bacteria</taxon>
        <taxon>Candidatus Gottesmaniibacteriota</taxon>
    </lineage>
</organism>
<name>A0A0G1IVU7_9BACT</name>
<evidence type="ECO:0000313" key="3">
    <source>
        <dbReference type="Proteomes" id="UP000034617"/>
    </source>
</evidence>
<dbReference type="EMBL" id="LCHM01000046">
    <property type="protein sequence ID" value="KKT35952.1"/>
    <property type="molecule type" value="Genomic_DNA"/>
</dbReference>
<reference evidence="2 3" key="1">
    <citation type="journal article" date="2015" name="Nature">
        <title>rRNA introns, odd ribosomes, and small enigmatic genomes across a large radiation of phyla.</title>
        <authorList>
            <person name="Brown C.T."/>
            <person name="Hug L.A."/>
            <person name="Thomas B.C."/>
            <person name="Sharon I."/>
            <person name="Castelle C.J."/>
            <person name="Singh A."/>
            <person name="Wilkins M.J."/>
            <person name="Williams K.H."/>
            <person name="Banfield J.F."/>
        </authorList>
    </citation>
    <scope>NUCLEOTIDE SEQUENCE [LARGE SCALE GENOMIC DNA]</scope>
</reference>
<comment type="caution">
    <text evidence="2">The sequence shown here is derived from an EMBL/GenBank/DDBJ whole genome shotgun (WGS) entry which is preliminary data.</text>
</comment>
<sequence length="206" mass="23952">MCWQGYQLIRKSLVQASYRGRKKITGTIELDESFYGGTFKNLRKKVKQELRKLGLNKRGGGAKYRKQPVFGIFKRNGKVYLEPIPEAKAKVLSPLITKKIRVGSNVFSDTGTWYAGLVGLGYMHKTVDHGKQEYVAGEVHINGLEGFWGLSKTNMHTYKGIKKTNWLLYLKEMEFRYNYRKLNFDEMVEKIIKILMSYKRSNFVPY</sequence>
<accession>A0A0G1IVU7</accession>
<dbReference type="PANTHER" id="PTHR47163">
    <property type="entry name" value="DDE_TNP_IS1595 DOMAIN-CONTAINING PROTEIN"/>
    <property type="match status" value="1"/>
</dbReference>
<dbReference type="NCBIfam" id="NF033547">
    <property type="entry name" value="transpos_IS1595"/>
    <property type="match status" value="1"/>
</dbReference>
<dbReference type="AlphaFoldDB" id="A0A0G1IVU7"/>
<protein>
    <submittedName>
        <fullName evidence="2">Transposase-like protein</fullName>
    </submittedName>
</protein>